<dbReference type="EMBL" id="UINC01000900">
    <property type="protein sequence ID" value="SUZ62975.1"/>
    <property type="molecule type" value="Genomic_DNA"/>
</dbReference>
<evidence type="ECO:0000259" key="1">
    <source>
        <dbReference type="PROSITE" id="PS50106"/>
    </source>
</evidence>
<dbReference type="Gene3D" id="3.40.630.10">
    <property type="entry name" value="Zn peptidases"/>
    <property type="match status" value="2"/>
</dbReference>
<gene>
    <name evidence="2" type="ORF">METZ01_LOCUS15829</name>
</gene>
<dbReference type="Gene3D" id="2.30.42.10">
    <property type="match status" value="1"/>
</dbReference>
<name>A0A381P7R4_9ZZZZ</name>
<dbReference type="SUPFAM" id="SSF52025">
    <property type="entry name" value="PA domain"/>
    <property type="match status" value="1"/>
</dbReference>
<reference evidence="2" key="1">
    <citation type="submission" date="2018-05" db="EMBL/GenBank/DDBJ databases">
        <authorList>
            <person name="Lanie J.A."/>
            <person name="Ng W.-L."/>
            <person name="Kazmierczak K.M."/>
            <person name="Andrzejewski T.M."/>
            <person name="Davidsen T.M."/>
            <person name="Wayne K.J."/>
            <person name="Tettelin H."/>
            <person name="Glass J.I."/>
            <person name="Rusch D."/>
            <person name="Podicherti R."/>
            <person name="Tsui H.-C.T."/>
            <person name="Winkler M.E."/>
        </authorList>
    </citation>
    <scope>NUCLEOTIDE SEQUENCE</scope>
</reference>
<dbReference type="SUPFAM" id="SSF53187">
    <property type="entry name" value="Zn-dependent exopeptidases"/>
    <property type="match status" value="1"/>
</dbReference>
<sequence>MNELLKKIVITLIIIVGGVMIVSKSNKEKIDPGSAEIMTYEILEHIKYLSSDKLEGRFPGSEGSKKAIKYISKNWEAQGVLPAGTKKYEQPFSYISKVSLGNRNILRVRNSKSRYKIKKDFIPIGWSGNGNIDDKVVFVGYGFDIDDSLSWNDYINVNVKNKWVLMFLNGPDGNSTHSPYGYHKKLYNKVIAARDRGVGGILFMEREEKENNKLKPLVYRQSASSAGLPIIQITHAVANNIINDKDRTVADLRSKIDQELAPFSFELDRKVSARVNLKFEKETATNIIGFIEGSDPILNKEYIIIGAHYDHLGYGGHRSGSLNPDSMQIHNGADDNASGTAGILELSHKLMMNKKLLGRSIIVICFDAEEKGLLGSKFYTQTPTKDLEQTAIMINMDMIGRLNEKPITVGGVGSAKSLSETIEVVQQNHTLKIDKNMSGMDFGRSDHASFYGENIPVLFFFTGAHQDYHKPSDDWDKIDYQGEKEVLNFVYDLIVQLSTNKEKPIFTEITDENSDNQSPSFNVTLGVIPSYGSQKIGMEIDGISRKNGPADKAGMKKGDIIIEINTKKIRNIYDYMARLAELNSGDKIIVKIIRNKIEMELILDL</sequence>
<dbReference type="InterPro" id="IPR007484">
    <property type="entry name" value="Peptidase_M28"/>
</dbReference>
<dbReference type="PROSITE" id="PS50106">
    <property type="entry name" value="PDZ"/>
    <property type="match status" value="1"/>
</dbReference>
<dbReference type="InterPro" id="IPR045175">
    <property type="entry name" value="M28_fam"/>
</dbReference>
<dbReference type="SMART" id="SM00228">
    <property type="entry name" value="PDZ"/>
    <property type="match status" value="1"/>
</dbReference>
<protein>
    <recommendedName>
        <fullName evidence="1">PDZ domain-containing protein</fullName>
    </recommendedName>
</protein>
<feature type="domain" description="PDZ" evidence="1">
    <location>
        <begin position="508"/>
        <end position="596"/>
    </location>
</feature>
<dbReference type="GO" id="GO:0006508">
    <property type="term" value="P:proteolysis"/>
    <property type="evidence" value="ECO:0007669"/>
    <property type="project" value="InterPro"/>
</dbReference>
<dbReference type="SUPFAM" id="SSF50156">
    <property type="entry name" value="PDZ domain-like"/>
    <property type="match status" value="1"/>
</dbReference>
<dbReference type="AlphaFoldDB" id="A0A381P7R4"/>
<dbReference type="Pfam" id="PF04389">
    <property type="entry name" value="Peptidase_M28"/>
    <property type="match status" value="1"/>
</dbReference>
<dbReference type="GO" id="GO:0008235">
    <property type="term" value="F:metalloexopeptidase activity"/>
    <property type="evidence" value="ECO:0007669"/>
    <property type="project" value="InterPro"/>
</dbReference>
<organism evidence="2">
    <name type="scientific">marine metagenome</name>
    <dbReference type="NCBI Taxonomy" id="408172"/>
    <lineage>
        <taxon>unclassified sequences</taxon>
        <taxon>metagenomes</taxon>
        <taxon>ecological metagenomes</taxon>
    </lineage>
</organism>
<accession>A0A381P7R4</accession>
<evidence type="ECO:0000313" key="2">
    <source>
        <dbReference type="EMBL" id="SUZ62975.1"/>
    </source>
</evidence>
<dbReference type="Pfam" id="PF17820">
    <property type="entry name" value="PDZ_6"/>
    <property type="match status" value="1"/>
</dbReference>
<dbReference type="InterPro" id="IPR036034">
    <property type="entry name" value="PDZ_sf"/>
</dbReference>
<dbReference type="Gene3D" id="3.50.30.30">
    <property type="match status" value="1"/>
</dbReference>
<dbReference type="InterPro" id="IPR041489">
    <property type="entry name" value="PDZ_6"/>
</dbReference>
<dbReference type="PANTHER" id="PTHR12147">
    <property type="entry name" value="METALLOPEPTIDASE M28 FAMILY MEMBER"/>
    <property type="match status" value="1"/>
</dbReference>
<dbReference type="InterPro" id="IPR001478">
    <property type="entry name" value="PDZ"/>
</dbReference>
<dbReference type="InterPro" id="IPR046450">
    <property type="entry name" value="PA_dom_sf"/>
</dbReference>
<dbReference type="PANTHER" id="PTHR12147:SF26">
    <property type="entry name" value="PEPTIDASE M28 DOMAIN-CONTAINING PROTEIN"/>
    <property type="match status" value="1"/>
</dbReference>
<proteinExistence type="predicted"/>